<evidence type="ECO:0000256" key="8">
    <source>
        <dbReference type="ARBA" id="ARBA00069363"/>
    </source>
</evidence>
<evidence type="ECO:0000256" key="4">
    <source>
        <dbReference type="ARBA" id="ARBA00012574"/>
    </source>
</evidence>
<sequence>MIKEQEYKKRRERLLKKLSNDSIGVIFSAEPATRSHDTHHPYRQDSNFYYLCGFKEDSAALLFLKSKGKTKTVLFLHKKDKFIELWTGERLGVKEAKKIFLVDEVCAIEDFEKRFKGHIKGKKNIYFESSSKKSVVKKVSKLTKDIKAKHDIVPLVQKMRLIKSAAEIEMIKESINITAKAHHRAMTMDKIGKYEYQLQAEIEHEFKVNAAYSDAYTSIVACGNNANTLHYIKNDKLLVEGELILIDAGCEHNYYASDITRTIPVNAKYSKAQKELYNLVLNTQLRIISMIKPLVKRSHLQESAEKLLTKGMVELGILKGDYKKLIKENKHKKYYPHGIGHWMGIDVHDPAPYRDAKEREIALQKGMVLTIEPGLYIDKNDKSVAKKYRGIGIRIEDDILVTKNGCENLSHHIVKTVDEIESLSFKF</sequence>
<dbReference type="CDD" id="cd01087">
    <property type="entry name" value="Prolidase"/>
    <property type="match status" value="1"/>
</dbReference>
<evidence type="ECO:0000256" key="6">
    <source>
        <dbReference type="ARBA" id="ARBA00022801"/>
    </source>
</evidence>
<evidence type="ECO:0000313" key="13">
    <source>
        <dbReference type="Proteomes" id="UP000309561"/>
    </source>
</evidence>
<dbReference type="InterPro" id="IPR052433">
    <property type="entry name" value="X-Pro_dipept-like"/>
</dbReference>
<evidence type="ECO:0000256" key="10">
    <source>
        <dbReference type="ARBA" id="ARBA00081411"/>
    </source>
</evidence>
<dbReference type="Gene3D" id="3.40.350.10">
    <property type="entry name" value="Creatinase/prolidase N-terminal domain"/>
    <property type="match status" value="1"/>
</dbReference>
<dbReference type="Proteomes" id="UP000309561">
    <property type="component" value="Unassembled WGS sequence"/>
</dbReference>
<dbReference type="GO" id="GO:0006508">
    <property type="term" value="P:proteolysis"/>
    <property type="evidence" value="ECO:0007669"/>
    <property type="project" value="TreeGrafter"/>
</dbReference>
<gene>
    <name evidence="12" type="ORF">FCU45_07095</name>
</gene>
<dbReference type="InterPro" id="IPR000994">
    <property type="entry name" value="Pept_M24"/>
</dbReference>
<dbReference type="SUPFAM" id="SSF55920">
    <property type="entry name" value="Creatinase/aminopeptidase"/>
    <property type="match status" value="1"/>
</dbReference>
<evidence type="ECO:0000256" key="5">
    <source>
        <dbReference type="ARBA" id="ARBA00022723"/>
    </source>
</evidence>
<keyword evidence="5" id="KW-0479">Metal-binding</keyword>
<dbReference type="FunFam" id="3.90.230.10:FF:000002">
    <property type="entry name" value="Xaa-Pro aminopeptidase 3"/>
    <property type="match status" value="1"/>
</dbReference>
<name>A0A4U2Z536_9BACT</name>
<keyword evidence="7" id="KW-0464">Manganese</keyword>
<reference evidence="12 13" key="1">
    <citation type="submission" date="2019-04" db="EMBL/GenBank/DDBJ databases">
        <title>Sulfurimonas crateris sp. nov. a facultative anaerobic sulfur-oxidizing chemolithautotrophic bacterium isolated from a terrestrial mud vulcano.</title>
        <authorList>
            <person name="Ratnikova N.M."/>
            <person name="Slobodkin A.I."/>
            <person name="Merkel A.Y."/>
            <person name="Novikov A."/>
            <person name="Bonch-Osmolovskaya E.A."/>
            <person name="Slobodkina G.B."/>
        </authorList>
    </citation>
    <scope>NUCLEOTIDE SEQUENCE [LARGE SCALE GENOMIC DNA]</scope>
    <source>
        <strain evidence="12 13">SN118</strain>
    </source>
</reference>
<evidence type="ECO:0000256" key="3">
    <source>
        <dbReference type="ARBA" id="ARBA00008766"/>
    </source>
</evidence>
<evidence type="ECO:0000256" key="2">
    <source>
        <dbReference type="ARBA" id="ARBA00001936"/>
    </source>
</evidence>
<comment type="catalytic activity">
    <reaction evidence="1">
        <text>Release of any N-terminal amino acid, including proline, that is linked to proline, even from a dipeptide or tripeptide.</text>
        <dbReference type="EC" id="3.4.11.9"/>
    </reaction>
</comment>
<dbReference type="PANTHER" id="PTHR43226:SF4">
    <property type="entry name" value="XAA-PRO AMINOPEPTIDASE 3"/>
    <property type="match status" value="1"/>
</dbReference>
<comment type="caution">
    <text evidence="12">The sequence shown here is derived from an EMBL/GenBank/DDBJ whole genome shotgun (WGS) entry which is preliminary data.</text>
</comment>
<dbReference type="PANTHER" id="PTHR43226">
    <property type="entry name" value="XAA-PRO AMINOPEPTIDASE 3"/>
    <property type="match status" value="1"/>
</dbReference>
<dbReference type="OrthoDB" id="9806388at2"/>
<dbReference type="GO" id="GO:0070006">
    <property type="term" value="F:metalloaminopeptidase activity"/>
    <property type="evidence" value="ECO:0007669"/>
    <property type="project" value="InterPro"/>
</dbReference>
<comment type="cofactor">
    <cofactor evidence="2">
        <name>Mn(2+)</name>
        <dbReference type="ChEBI" id="CHEBI:29035"/>
    </cofactor>
</comment>
<dbReference type="Pfam" id="PF00557">
    <property type="entry name" value="Peptidase_M24"/>
    <property type="match status" value="1"/>
</dbReference>
<dbReference type="AlphaFoldDB" id="A0A4U2Z536"/>
<keyword evidence="6" id="KW-0378">Hydrolase</keyword>
<dbReference type="SMART" id="SM01011">
    <property type="entry name" value="AMP_N"/>
    <property type="match status" value="1"/>
</dbReference>
<dbReference type="EC" id="3.4.11.9" evidence="4"/>
<comment type="similarity">
    <text evidence="3">Belongs to the peptidase M24B family.</text>
</comment>
<dbReference type="Gene3D" id="3.90.230.10">
    <property type="entry name" value="Creatinase/methionine aminopeptidase superfamily"/>
    <property type="match status" value="1"/>
</dbReference>
<dbReference type="SUPFAM" id="SSF53092">
    <property type="entry name" value="Creatinase/prolidase N-terminal domain"/>
    <property type="match status" value="1"/>
</dbReference>
<dbReference type="GO" id="GO:0030145">
    <property type="term" value="F:manganese ion binding"/>
    <property type="evidence" value="ECO:0007669"/>
    <property type="project" value="InterPro"/>
</dbReference>
<keyword evidence="13" id="KW-1185">Reference proteome</keyword>
<dbReference type="InterPro" id="IPR007865">
    <property type="entry name" value="Aminopep_P_N"/>
</dbReference>
<dbReference type="EMBL" id="SZPX01000005">
    <property type="protein sequence ID" value="TKI69279.1"/>
    <property type="molecule type" value="Genomic_DNA"/>
</dbReference>
<feature type="domain" description="Aminopeptidase P N-terminal" evidence="11">
    <location>
        <begin position="2"/>
        <end position="134"/>
    </location>
</feature>
<accession>A0A4U2Z536</accession>
<organism evidence="12 13">
    <name type="scientific">Sulfurimonas crateris</name>
    <dbReference type="NCBI Taxonomy" id="2574727"/>
    <lineage>
        <taxon>Bacteria</taxon>
        <taxon>Pseudomonadati</taxon>
        <taxon>Campylobacterota</taxon>
        <taxon>Epsilonproteobacteria</taxon>
        <taxon>Campylobacterales</taxon>
        <taxon>Sulfurimonadaceae</taxon>
        <taxon>Sulfurimonas</taxon>
    </lineage>
</organism>
<evidence type="ECO:0000259" key="11">
    <source>
        <dbReference type="SMART" id="SM01011"/>
    </source>
</evidence>
<dbReference type="Pfam" id="PF05195">
    <property type="entry name" value="AMP_N"/>
    <property type="match status" value="1"/>
</dbReference>
<dbReference type="InterPro" id="IPR036005">
    <property type="entry name" value="Creatinase/aminopeptidase-like"/>
</dbReference>
<evidence type="ECO:0000256" key="1">
    <source>
        <dbReference type="ARBA" id="ARBA00001424"/>
    </source>
</evidence>
<dbReference type="RefSeq" id="WP_137013744.1">
    <property type="nucleotide sequence ID" value="NZ_SZPX01000005.1"/>
</dbReference>
<protein>
    <recommendedName>
        <fullName evidence="8">Xaa-Pro aminopeptidase</fullName>
        <ecNumber evidence="4">3.4.11.9</ecNumber>
    </recommendedName>
    <alternativeName>
        <fullName evidence="9">Aminopeptidase P II</fullName>
    </alternativeName>
    <alternativeName>
        <fullName evidence="10">X-Pro aminopeptidase</fullName>
    </alternativeName>
</protein>
<proteinExistence type="inferred from homology"/>
<evidence type="ECO:0000313" key="12">
    <source>
        <dbReference type="EMBL" id="TKI69279.1"/>
    </source>
</evidence>
<dbReference type="InterPro" id="IPR029149">
    <property type="entry name" value="Creatin/AminoP/Spt16_N"/>
</dbReference>
<evidence type="ECO:0000256" key="7">
    <source>
        <dbReference type="ARBA" id="ARBA00023211"/>
    </source>
</evidence>
<evidence type="ECO:0000256" key="9">
    <source>
        <dbReference type="ARBA" id="ARBA00075356"/>
    </source>
</evidence>